<sequence length="116" mass="13555">MHEHRLRGFLPAAPPPDVGKRFHEEYIFTDCEASVYVFFAVCSAEEYLNKILLPGRERMWWHCDDLLKKFPLSGTRYKTEDINSSISIKSWSVAVDVLVVSLQLLAPLLMHYVQWR</sequence>
<evidence type="ECO:0000313" key="2">
    <source>
        <dbReference type="Proteomes" id="UP000826195"/>
    </source>
</evidence>
<comment type="caution">
    <text evidence="1">The sequence shown here is derived from an EMBL/GenBank/DDBJ whole genome shotgun (WGS) entry which is preliminary data.</text>
</comment>
<dbReference type="Proteomes" id="UP000826195">
    <property type="component" value="Unassembled WGS sequence"/>
</dbReference>
<evidence type="ECO:0000313" key="1">
    <source>
        <dbReference type="EMBL" id="KAH0550548.1"/>
    </source>
</evidence>
<keyword evidence="2" id="KW-1185">Reference proteome</keyword>
<dbReference type="AlphaFoldDB" id="A0AAV7HZN3"/>
<name>A0AAV7HZN3_COTGL</name>
<proteinExistence type="predicted"/>
<reference evidence="1 2" key="1">
    <citation type="journal article" date="2021" name="J. Hered.">
        <title>A chromosome-level genome assembly of the parasitoid wasp, Cotesia glomerata (Hymenoptera: Braconidae).</title>
        <authorList>
            <person name="Pinto B.J."/>
            <person name="Weis J.J."/>
            <person name="Gamble T."/>
            <person name="Ode P.J."/>
            <person name="Paul R."/>
            <person name="Zaspel J.M."/>
        </authorList>
    </citation>
    <scope>NUCLEOTIDE SEQUENCE [LARGE SCALE GENOMIC DNA]</scope>
    <source>
        <strain evidence="1">CgM1</strain>
    </source>
</reference>
<dbReference type="EMBL" id="JAHXZJ010001864">
    <property type="protein sequence ID" value="KAH0550548.1"/>
    <property type="molecule type" value="Genomic_DNA"/>
</dbReference>
<gene>
    <name evidence="1" type="ORF">KQX54_020122</name>
</gene>
<protein>
    <submittedName>
        <fullName evidence="1">Uncharacterized protein</fullName>
    </submittedName>
</protein>
<organism evidence="1 2">
    <name type="scientific">Cotesia glomerata</name>
    <name type="common">Lepidopteran parasitic wasp</name>
    <name type="synonym">Apanteles glomeratus</name>
    <dbReference type="NCBI Taxonomy" id="32391"/>
    <lineage>
        <taxon>Eukaryota</taxon>
        <taxon>Metazoa</taxon>
        <taxon>Ecdysozoa</taxon>
        <taxon>Arthropoda</taxon>
        <taxon>Hexapoda</taxon>
        <taxon>Insecta</taxon>
        <taxon>Pterygota</taxon>
        <taxon>Neoptera</taxon>
        <taxon>Endopterygota</taxon>
        <taxon>Hymenoptera</taxon>
        <taxon>Apocrita</taxon>
        <taxon>Ichneumonoidea</taxon>
        <taxon>Braconidae</taxon>
        <taxon>Microgastrinae</taxon>
        <taxon>Cotesia</taxon>
    </lineage>
</organism>
<accession>A0AAV7HZN3</accession>